<protein>
    <submittedName>
        <fullName evidence="1">Uncharacterized protein</fullName>
    </submittedName>
</protein>
<organism evidence="1">
    <name type="scientific">Pseudomonas marincola</name>
    <dbReference type="NCBI Taxonomy" id="437900"/>
    <lineage>
        <taxon>Bacteria</taxon>
        <taxon>Pseudomonadati</taxon>
        <taxon>Pseudomonadota</taxon>
        <taxon>Gammaproteobacteria</taxon>
        <taxon>Pseudomonadales</taxon>
        <taxon>Pseudomonadaceae</taxon>
        <taxon>Pseudomonas</taxon>
    </lineage>
</organism>
<reference evidence="1" key="1">
    <citation type="submission" date="2019-02" db="EMBL/GenBank/DDBJ databases">
        <authorList>
            <consortium name="Genoscope - CEA"/>
            <person name="William W."/>
        </authorList>
    </citation>
    <scope>NUCLEOTIDE SEQUENCE [LARGE SCALE GENOMIC DNA]</scope>
    <source>
        <strain evidence="1">YSy11</strain>
    </source>
</reference>
<dbReference type="EMBL" id="LR215729">
    <property type="protein sequence ID" value="VEV95721.1"/>
    <property type="molecule type" value="Genomic_DNA"/>
</dbReference>
<accession>A0A653DZQ5</accession>
<dbReference type="AlphaFoldDB" id="A0A653DZQ5"/>
<sequence length="204" mass="23137">MSAVAAMYHDDCWAALDAPHDLSWDQQAITDRNEALAFIQRFESRLCIYSHFEEALYGQYTFVMPSTEHGSITILPNQNAWHSTFQAIPAAAIEPTGVHILPGEVLGHSGVYLKIPNKCRLLASSELPFQNGLRLLIKRYREENDDFLPVLLKRDLRSYESRMPSLELYRINPAHLTHMSSDSIRLLRKAVVGRLLTLFAGLEA</sequence>
<proteinExistence type="predicted"/>
<name>A0A653DZQ5_9PSED</name>
<gene>
    <name evidence="1" type="ORF">PMYSY11_0674</name>
</gene>
<dbReference type="RefSeq" id="WP_069900706.1">
    <property type="nucleotide sequence ID" value="NZ_JBALWF010000012.1"/>
</dbReference>
<evidence type="ECO:0000313" key="1">
    <source>
        <dbReference type="EMBL" id="VEV95721.1"/>
    </source>
</evidence>